<organism evidence="2 4">
    <name type="scientific">Orrella dioscoreae</name>
    <dbReference type="NCBI Taxonomy" id="1851544"/>
    <lineage>
        <taxon>Bacteria</taxon>
        <taxon>Pseudomonadati</taxon>
        <taxon>Pseudomonadota</taxon>
        <taxon>Betaproteobacteria</taxon>
        <taxon>Burkholderiales</taxon>
        <taxon>Alcaligenaceae</taxon>
        <taxon>Orrella</taxon>
    </lineage>
</organism>
<reference evidence="2 4" key="1">
    <citation type="submission" date="2016-06" db="EMBL/GenBank/DDBJ databases">
        <authorList>
            <person name="Kjaerup R.B."/>
            <person name="Dalgaard T.S."/>
            <person name="Juul-Madsen H.R."/>
        </authorList>
    </citation>
    <scope>NUCLEOTIDE SEQUENCE [LARGE SCALE GENOMIC DNA]</scope>
    <source>
        <strain evidence="2">Orrdi1</strain>
    </source>
</reference>
<dbReference type="EMBL" id="LT907988">
    <property type="protein sequence ID" value="SOE52183.1"/>
    <property type="molecule type" value="Genomic_DNA"/>
</dbReference>
<keyword evidence="4" id="KW-1185">Reference proteome</keyword>
<evidence type="ECO:0000313" key="4">
    <source>
        <dbReference type="Proteomes" id="UP000078558"/>
    </source>
</evidence>
<dbReference type="NCBIfam" id="NF038027">
    <property type="entry name" value="TssQ_fam"/>
    <property type="match status" value="1"/>
</dbReference>
<dbReference type="STRING" id="1851544.ODI_01288"/>
<proteinExistence type="predicted"/>
<feature type="compositionally biased region" description="Low complexity" evidence="1">
    <location>
        <begin position="15"/>
        <end position="28"/>
    </location>
</feature>
<name>A0A1C3K2D1_9BURK</name>
<evidence type="ECO:0000313" key="2">
    <source>
        <dbReference type="EMBL" id="SBT25661.1"/>
    </source>
</evidence>
<gene>
    <name evidence="2" type="ORF">ODI_01288</name>
    <name evidence="3" type="ORF">ODI_R3979</name>
</gene>
<reference evidence="3 4" key="2">
    <citation type="submission" date="2017-08" db="EMBL/GenBank/DDBJ databases">
        <authorList>
            <person name="de Groot N.N."/>
        </authorList>
    </citation>
    <scope>NUCLEOTIDE SEQUENCE [LARGE SCALE GENOMIC DNA]</scope>
    <source>
        <strain evidence="3">Orrdi1</strain>
    </source>
</reference>
<dbReference type="EMBL" id="FLRC01000022">
    <property type="protein sequence ID" value="SBT25661.1"/>
    <property type="molecule type" value="Genomic_DNA"/>
</dbReference>
<feature type="region of interest" description="Disordered" evidence="1">
    <location>
        <begin position="1"/>
        <end position="28"/>
    </location>
</feature>
<accession>A0A1C3K2D1</accession>
<dbReference type="AlphaFoldDB" id="A0A1C3K2D1"/>
<evidence type="ECO:0000313" key="3">
    <source>
        <dbReference type="EMBL" id="SOE52183.1"/>
    </source>
</evidence>
<dbReference type="Proteomes" id="UP000078558">
    <property type="component" value="Chromosome I"/>
</dbReference>
<dbReference type="InterPro" id="IPR047780">
    <property type="entry name" value="TssQ-like"/>
</dbReference>
<evidence type="ECO:0000256" key="1">
    <source>
        <dbReference type="SAM" id="MobiDB-lite"/>
    </source>
</evidence>
<evidence type="ECO:0008006" key="5">
    <source>
        <dbReference type="Google" id="ProtNLM"/>
    </source>
</evidence>
<sequence length="128" mass="14215">MVLAGCATNANSPGASLPAQDSPQAQQALQQLRDDYNQGRYGAVIRSVALDGRLHDEASLATRTEAYKLQAFSYCVQDYKQLCEESFTRILQLQADYDLSPAEKGHPQWGPVFTSVQSRYQNQTQATR</sequence>
<protein>
    <recommendedName>
        <fullName evidence="5">Lipoprotein</fullName>
    </recommendedName>
</protein>
<dbReference type="KEGG" id="odi:ODI_R3979"/>